<dbReference type="Pfam" id="PF03816">
    <property type="entry name" value="LytR_cpsA_psr"/>
    <property type="match status" value="1"/>
</dbReference>
<evidence type="ECO:0000256" key="1">
    <source>
        <dbReference type="ARBA" id="ARBA00006068"/>
    </source>
</evidence>
<dbReference type="PANTHER" id="PTHR33392">
    <property type="entry name" value="POLYISOPRENYL-TEICHOIC ACID--PEPTIDOGLYCAN TEICHOIC ACID TRANSFERASE TAGU"/>
    <property type="match status" value="1"/>
</dbReference>
<accession>A0A7J5USK4</accession>
<dbReference type="AlphaFoldDB" id="A0A7J5USK4"/>
<gene>
    <name evidence="5" type="ORF">GB883_04675</name>
</gene>
<dbReference type="InterPro" id="IPR004474">
    <property type="entry name" value="LytR_CpsA_psr"/>
</dbReference>
<keyword evidence="6" id="KW-1185">Reference proteome</keyword>
<evidence type="ECO:0000313" key="5">
    <source>
        <dbReference type="EMBL" id="KAE8765231.1"/>
    </source>
</evidence>
<feature type="compositionally biased region" description="Low complexity" evidence="2">
    <location>
        <begin position="20"/>
        <end position="42"/>
    </location>
</feature>
<feature type="domain" description="Cell envelope-related transcriptional attenuator" evidence="4">
    <location>
        <begin position="122"/>
        <end position="265"/>
    </location>
</feature>
<keyword evidence="3" id="KW-1133">Transmembrane helix</keyword>
<evidence type="ECO:0000313" key="6">
    <source>
        <dbReference type="Proteomes" id="UP000451860"/>
    </source>
</evidence>
<proteinExistence type="inferred from homology"/>
<dbReference type="Proteomes" id="UP000451860">
    <property type="component" value="Unassembled WGS sequence"/>
</dbReference>
<dbReference type="InterPro" id="IPR050922">
    <property type="entry name" value="LytR/CpsA/Psr_CW_biosynth"/>
</dbReference>
<dbReference type="EMBL" id="WHJE01000013">
    <property type="protein sequence ID" value="KAE8765231.1"/>
    <property type="molecule type" value="Genomic_DNA"/>
</dbReference>
<comment type="caution">
    <text evidence="5">The sequence shown here is derived from an EMBL/GenBank/DDBJ whole genome shotgun (WGS) entry which is preliminary data.</text>
</comment>
<sequence>MRRQSIRGAQAPTAPPSYAPPGREASRPPRAASGRAAGPEGRPAADPRVTRRRRRHPVRALLVVLLVLAVAWPVGLLLWANGKIQHTEALSGAPDTPGTTYLLAGSDSRSDGSIPDGTEGQRADTIMVLHVPASGTASLISLPRDTLVQIPDHGANKLNAAFSLGGPPLLVRTVESLTGLTVDHYVQIGMGGVQHVVDAVGGVELCLDYDVSDPRSELEWTSGCHLADGRTALAFSRMRYGDPKGDIGRGERQRQVIGAVVKEVATPATLLNPADQVQLIDAGTNALVVDQDSGIIDLGRMALAFRSATGPDGIVGTPPIANTGYRPGGGLGSTVLLDENRTPGFFGRMRDGTLTKADVEAP</sequence>
<protein>
    <submittedName>
        <fullName evidence="5">LytR family transcriptional regulator</fullName>
    </submittedName>
</protein>
<evidence type="ECO:0000259" key="4">
    <source>
        <dbReference type="Pfam" id="PF03816"/>
    </source>
</evidence>
<dbReference type="PANTHER" id="PTHR33392:SF6">
    <property type="entry name" value="POLYISOPRENYL-TEICHOIC ACID--PEPTIDOGLYCAN TEICHOIC ACID TRANSFERASE TAGU"/>
    <property type="match status" value="1"/>
</dbReference>
<keyword evidence="3" id="KW-0812">Transmembrane</keyword>
<name>A0A7J5USK4_9MICO</name>
<dbReference type="Gene3D" id="3.40.630.190">
    <property type="entry name" value="LCP protein"/>
    <property type="match status" value="1"/>
</dbReference>
<dbReference type="NCBIfam" id="TIGR00350">
    <property type="entry name" value="lytR_cpsA_psr"/>
    <property type="match status" value="1"/>
</dbReference>
<keyword evidence="3" id="KW-0472">Membrane</keyword>
<evidence type="ECO:0000256" key="3">
    <source>
        <dbReference type="SAM" id="Phobius"/>
    </source>
</evidence>
<feature type="transmembrane region" description="Helical" evidence="3">
    <location>
        <begin position="60"/>
        <end position="80"/>
    </location>
</feature>
<evidence type="ECO:0000256" key="2">
    <source>
        <dbReference type="SAM" id="MobiDB-lite"/>
    </source>
</evidence>
<dbReference type="OrthoDB" id="9782542at2"/>
<feature type="region of interest" description="Disordered" evidence="2">
    <location>
        <begin position="1"/>
        <end position="51"/>
    </location>
</feature>
<comment type="similarity">
    <text evidence="1">Belongs to the LytR/CpsA/Psr (LCP) family.</text>
</comment>
<reference evidence="5 6" key="1">
    <citation type="submission" date="2019-10" db="EMBL/GenBank/DDBJ databases">
        <title>Georgenia wutianyii sp. nov. and Georgenia yuyongxinii sp. nov. isolated from plateau pika (Ochotona curzoniae) in the Qinghai-Tibet plateau of China.</title>
        <authorList>
            <person name="Tian Z."/>
        </authorList>
    </citation>
    <scope>NUCLEOTIDE SEQUENCE [LARGE SCALE GENOMIC DNA]</scope>
    <source>
        <strain evidence="5 6">DSM 21501</strain>
    </source>
</reference>
<organism evidence="5 6">
    <name type="scientific">Georgenia thermotolerans</name>
    <dbReference type="NCBI Taxonomy" id="527326"/>
    <lineage>
        <taxon>Bacteria</taxon>
        <taxon>Bacillati</taxon>
        <taxon>Actinomycetota</taxon>
        <taxon>Actinomycetes</taxon>
        <taxon>Micrococcales</taxon>
        <taxon>Bogoriellaceae</taxon>
        <taxon>Georgenia</taxon>
    </lineage>
</organism>